<accession>A0A1T8VEV1</accession>
<proteinExistence type="predicted"/>
<dbReference type="Proteomes" id="UP000190074">
    <property type="component" value="Unassembled WGS sequence"/>
</dbReference>
<dbReference type="EMBL" id="FVGW01000026">
    <property type="protein sequence ID" value="SKN03572.1"/>
    <property type="molecule type" value="Genomic_DNA"/>
</dbReference>
<reference evidence="1 2" key="1">
    <citation type="submission" date="2016-11" db="EMBL/GenBank/DDBJ databases">
        <authorList>
            <consortium name="Pathogen Informatics"/>
        </authorList>
    </citation>
    <scope>NUCLEOTIDE SEQUENCE [LARGE SCALE GENOMIC DNA]</scope>
    <source>
        <strain evidence="1 2">911</strain>
    </source>
</reference>
<evidence type="ECO:0000313" key="2">
    <source>
        <dbReference type="Proteomes" id="UP000190074"/>
    </source>
</evidence>
<evidence type="ECO:0000313" key="1">
    <source>
        <dbReference type="EMBL" id="SKN03572.1"/>
    </source>
</evidence>
<name>A0A1T8VEV1_9MYCO</name>
<gene>
    <name evidence="1" type="ORF">SAMEA2259716_05812</name>
</gene>
<sequence>MEAIAGRIQDALDDIDGQGREILLAADRALADTANELRALSPNGLGEYGTAVDRQIDAQFAIIATHVRPIAADSDQQ</sequence>
<dbReference type="AlphaFoldDB" id="A0A1T8VEV1"/>
<protein>
    <submittedName>
        <fullName evidence="1">Uncharacterized protein</fullName>
    </submittedName>
</protein>
<organism evidence="1 2">
    <name type="scientific">Mycobacteroides abscessus subsp. massiliense</name>
    <dbReference type="NCBI Taxonomy" id="1962118"/>
    <lineage>
        <taxon>Bacteria</taxon>
        <taxon>Bacillati</taxon>
        <taxon>Actinomycetota</taxon>
        <taxon>Actinomycetes</taxon>
        <taxon>Mycobacteriales</taxon>
        <taxon>Mycobacteriaceae</taxon>
        <taxon>Mycobacteroides</taxon>
        <taxon>Mycobacteroides abscessus</taxon>
    </lineage>
</organism>